<reference evidence="1" key="2">
    <citation type="journal article" date="2015" name="Fish Shellfish Immunol.">
        <title>Early steps in the European eel (Anguilla anguilla)-Vibrio vulnificus interaction in the gills: Role of the RtxA13 toxin.</title>
        <authorList>
            <person name="Callol A."/>
            <person name="Pajuelo D."/>
            <person name="Ebbesson L."/>
            <person name="Teles M."/>
            <person name="MacKenzie S."/>
            <person name="Amaro C."/>
        </authorList>
    </citation>
    <scope>NUCLEOTIDE SEQUENCE</scope>
</reference>
<name>A0A0E9UVP6_ANGAN</name>
<protein>
    <submittedName>
        <fullName evidence="1">Uncharacterized protein</fullName>
    </submittedName>
</protein>
<evidence type="ECO:0000313" key="1">
    <source>
        <dbReference type="EMBL" id="JAH69048.1"/>
    </source>
</evidence>
<accession>A0A0E9UVP6</accession>
<reference evidence="1" key="1">
    <citation type="submission" date="2014-11" db="EMBL/GenBank/DDBJ databases">
        <authorList>
            <person name="Amaro Gonzalez C."/>
        </authorList>
    </citation>
    <scope>NUCLEOTIDE SEQUENCE</scope>
</reference>
<organism evidence="1">
    <name type="scientific">Anguilla anguilla</name>
    <name type="common">European freshwater eel</name>
    <name type="synonym">Muraena anguilla</name>
    <dbReference type="NCBI Taxonomy" id="7936"/>
    <lineage>
        <taxon>Eukaryota</taxon>
        <taxon>Metazoa</taxon>
        <taxon>Chordata</taxon>
        <taxon>Craniata</taxon>
        <taxon>Vertebrata</taxon>
        <taxon>Euteleostomi</taxon>
        <taxon>Actinopterygii</taxon>
        <taxon>Neopterygii</taxon>
        <taxon>Teleostei</taxon>
        <taxon>Anguilliformes</taxon>
        <taxon>Anguillidae</taxon>
        <taxon>Anguilla</taxon>
    </lineage>
</organism>
<proteinExistence type="predicted"/>
<dbReference type="EMBL" id="GBXM01039529">
    <property type="protein sequence ID" value="JAH69048.1"/>
    <property type="molecule type" value="Transcribed_RNA"/>
</dbReference>
<sequence>MRFALWIHSPGRASSHFDFCRRLYLIYEGHSNLALGGQ</sequence>
<dbReference type="AlphaFoldDB" id="A0A0E9UVP6"/>